<dbReference type="InterPro" id="IPR035965">
    <property type="entry name" value="PAS-like_dom_sf"/>
</dbReference>
<proteinExistence type="predicted"/>
<dbReference type="Proteomes" id="UP000177682">
    <property type="component" value="Unassembled WGS sequence"/>
</dbReference>
<dbReference type="GO" id="GO:0006355">
    <property type="term" value="P:regulation of DNA-templated transcription"/>
    <property type="evidence" value="ECO:0007669"/>
    <property type="project" value="InterPro"/>
</dbReference>
<dbReference type="AlphaFoldDB" id="A0A1F5PJK0"/>
<evidence type="ECO:0000313" key="3">
    <source>
        <dbReference type="Proteomes" id="UP000177682"/>
    </source>
</evidence>
<evidence type="ECO:0000259" key="1">
    <source>
        <dbReference type="PROSITE" id="PS50112"/>
    </source>
</evidence>
<comment type="caution">
    <text evidence="2">The sequence shown here is derived from an EMBL/GenBank/DDBJ whole genome shotgun (WGS) entry which is preliminary data.</text>
</comment>
<accession>A0A1F5PJK0</accession>
<dbReference type="NCBIfam" id="TIGR00229">
    <property type="entry name" value="sensory_box"/>
    <property type="match status" value="2"/>
</dbReference>
<reference evidence="2 3" key="1">
    <citation type="journal article" date="2016" name="Nat. Commun.">
        <title>Thousands of microbial genomes shed light on interconnected biogeochemical processes in an aquifer system.</title>
        <authorList>
            <person name="Anantharaman K."/>
            <person name="Brown C.T."/>
            <person name="Hug L.A."/>
            <person name="Sharon I."/>
            <person name="Castelle C.J."/>
            <person name="Probst A.J."/>
            <person name="Thomas B.C."/>
            <person name="Singh A."/>
            <person name="Wilkins M.J."/>
            <person name="Karaoz U."/>
            <person name="Brodie E.L."/>
            <person name="Williams K.H."/>
            <person name="Hubbard S.S."/>
            <person name="Banfield J.F."/>
        </authorList>
    </citation>
    <scope>NUCLEOTIDE SEQUENCE [LARGE SCALE GENOMIC DNA]</scope>
</reference>
<dbReference type="PROSITE" id="PS50112">
    <property type="entry name" value="PAS"/>
    <property type="match status" value="1"/>
</dbReference>
<dbReference type="Gene3D" id="3.30.450.20">
    <property type="entry name" value="PAS domain"/>
    <property type="match status" value="2"/>
</dbReference>
<dbReference type="CDD" id="cd00130">
    <property type="entry name" value="PAS"/>
    <property type="match status" value="2"/>
</dbReference>
<dbReference type="InterPro" id="IPR013767">
    <property type="entry name" value="PAS_fold"/>
</dbReference>
<feature type="domain" description="PAS" evidence="1">
    <location>
        <begin position="169"/>
        <end position="233"/>
    </location>
</feature>
<sequence>MSMKLIPKNKNSIASFVLIEHRCSCGKLLFKGMLLSSALEIKCKGCGKIKIVGNQSIDTENENQYSMLFDEANNIIDVSPSAIKILGFSKQELLAMKARRIKFLFKMHDSDRLWKTARNLGFETFTFETVHLKKNGEVSPVQAQVKFITSSNQALALVVFNGLQSPSPQVTDSTCEFVADVNLEGIYTYVNRALATLLEYSAEEMLGKSMFEFYPIDERKKIEKIFFSHLKSKQSFKLKDSQFESYFVTNVNDWGGVRGYHILRWAK</sequence>
<dbReference type="EMBL" id="MFEY01000007">
    <property type="protein sequence ID" value="OGE90125.1"/>
    <property type="molecule type" value="Genomic_DNA"/>
</dbReference>
<name>A0A1F5PJK0_9BACT</name>
<evidence type="ECO:0000313" key="2">
    <source>
        <dbReference type="EMBL" id="OGE90125.1"/>
    </source>
</evidence>
<dbReference type="InterPro" id="IPR000014">
    <property type="entry name" value="PAS"/>
</dbReference>
<gene>
    <name evidence="2" type="ORF">A3E29_03385</name>
</gene>
<organism evidence="2 3">
    <name type="scientific">Candidatus Doudnabacteria bacterium RIFCSPHIGHO2_12_FULL_48_16</name>
    <dbReference type="NCBI Taxonomy" id="1817838"/>
    <lineage>
        <taxon>Bacteria</taxon>
        <taxon>Candidatus Doudnaibacteriota</taxon>
    </lineage>
</organism>
<dbReference type="Pfam" id="PF13426">
    <property type="entry name" value="PAS_9"/>
    <property type="match status" value="1"/>
</dbReference>
<dbReference type="SUPFAM" id="SSF55785">
    <property type="entry name" value="PYP-like sensor domain (PAS domain)"/>
    <property type="match status" value="2"/>
</dbReference>
<dbReference type="Pfam" id="PF00989">
    <property type="entry name" value="PAS"/>
    <property type="match status" value="1"/>
</dbReference>
<dbReference type="SMART" id="SM00091">
    <property type="entry name" value="PAS"/>
    <property type="match status" value="2"/>
</dbReference>
<protein>
    <recommendedName>
        <fullName evidence="1">PAS domain-containing protein</fullName>
    </recommendedName>
</protein>